<feature type="transmembrane region" description="Helical" evidence="12">
    <location>
        <begin position="27"/>
        <end position="46"/>
    </location>
</feature>
<keyword evidence="8 12" id="KW-0915">Sodium</keyword>
<keyword evidence="5 12" id="KW-1003">Cell membrane</keyword>
<reference evidence="14 15" key="1">
    <citation type="journal article" date="2015" name="Stand. Genomic Sci.">
        <title>Genomic Encyclopedia of Bacterial and Archaeal Type Strains, Phase III: the genomes of soil and plant-associated and newly described type strains.</title>
        <authorList>
            <person name="Whitman W.B."/>
            <person name="Woyke T."/>
            <person name="Klenk H.P."/>
            <person name="Zhou Y."/>
            <person name="Lilburn T.G."/>
            <person name="Beck B.J."/>
            <person name="De Vos P."/>
            <person name="Vandamme P."/>
            <person name="Eisen J.A."/>
            <person name="Garrity G."/>
            <person name="Hugenholtz P."/>
            <person name="Kyrpides N.C."/>
        </authorList>
    </citation>
    <scope>NUCLEOTIDE SEQUENCE [LARGE SCALE GENOMIC DNA]</scope>
    <source>
        <strain evidence="14 15">VKM Ac-2540</strain>
    </source>
</reference>
<feature type="transmembrane region" description="Helical" evidence="12">
    <location>
        <begin position="404"/>
        <end position="423"/>
    </location>
</feature>
<organism evidence="14 15">
    <name type="scientific">Kribbella rubisoli</name>
    <dbReference type="NCBI Taxonomy" id="3075929"/>
    <lineage>
        <taxon>Bacteria</taxon>
        <taxon>Bacillati</taxon>
        <taxon>Actinomycetota</taxon>
        <taxon>Actinomycetes</taxon>
        <taxon>Propionibacteriales</taxon>
        <taxon>Kribbellaceae</taxon>
        <taxon>Kribbella</taxon>
    </lineage>
</organism>
<feature type="transmembrane region" description="Helical" evidence="12">
    <location>
        <begin position="167"/>
        <end position="187"/>
    </location>
</feature>
<feature type="transmembrane region" description="Helical" evidence="12">
    <location>
        <begin position="219"/>
        <end position="237"/>
    </location>
</feature>
<dbReference type="GO" id="GO:0006885">
    <property type="term" value="P:regulation of pH"/>
    <property type="evidence" value="ECO:0007669"/>
    <property type="project" value="InterPro"/>
</dbReference>
<dbReference type="HAMAP" id="MF_01844">
    <property type="entry name" value="NhaA"/>
    <property type="match status" value="1"/>
</dbReference>
<feature type="transmembrane region" description="Helical" evidence="12">
    <location>
        <begin position="193"/>
        <end position="212"/>
    </location>
</feature>
<dbReference type="PANTHER" id="PTHR30341">
    <property type="entry name" value="SODIUM ION/PROTON ANTIPORTER NHAA-RELATED"/>
    <property type="match status" value="1"/>
</dbReference>
<comment type="function">
    <text evidence="12">Na(+)/H(+) antiporter that extrudes sodium in exchange for external protons.</text>
</comment>
<evidence type="ECO:0000256" key="5">
    <source>
        <dbReference type="ARBA" id="ARBA00022475"/>
    </source>
</evidence>
<evidence type="ECO:0000259" key="13">
    <source>
        <dbReference type="PROSITE" id="PS51352"/>
    </source>
</evidence>
<comment type="subcellular location">
    <subcellularLocation>
        <location evidence="1">Cell inner membrane</location>
        <topology evidence="1">Multi-pass membrane protein</topology>
    </subcellularLocation>
    <subcellularLocation>
        <location evidence="12">Cell membrane</location>
        <topology evidence="12">Multi-pass membrane protein</topology>
    </subcellularLocation>
</comment>
<evidence type="ECO:0000256" key="2">
    <source>
        <dbReference type="ARBA" id="ARBA00007006"/>
    </source>
</evidence>
<name>A0A4Q7XB04_9ACTN</name>
<dbReference type="Gene3D" id="3.40.30.10">
    <property type="entry name" value="Glutaredoxin"/>
    <property type="match status" value="1"/>
</dbReference>
<dbReference type="Pfam" id="PF06965">
    <property type="entry name" value="Na_H_antiport_1"/>
    <property type="match status" value="1"/>
</dbReference>
<comment type="caution">
    <text evidence="14">The sequence shown here is derived from an EMBL/GenBank/DDBJ whole genome shotgun (WGS) entry which is preliminary data.</text>
</comment>
<dbReference type="AlphaFoldDB" id="A0A4Q7XB04"/>
<keyword evidence="3 12" id="KW-0813">Transport</keyword>
<keyword evidence="10 12" id="KW-0472">Membrane</keyword>
<dbReference type="GO" id="GO:0005886">
    <property type="term" value="C:plasma membrane"/>
    <property type="evidence" value="ECO:0007669"/>
    <property type="project" value="UniProtKB-SubCell"/>
</dbReference>
<evidence type="ECO:0000256" key="4">
    <source>
        <dbReference type="ARBA" id="ARBA00022449"/>
    </source>
</evidence>
<feature type="transmembrane region" description="Helical" evidence="12">
    <location>
        <begin position="330"/>
        <end position="357"/>
    </location>
</feature>
<feature type="domain" description="Thioredoxin" evidence="13">
    <location>
        <begin position="432"/>
        <end position="613"/>
    </location>
</feature>
<evidence type="ECO:0000256" key="10">
    <source>
        <dbReference type="ARBA" id="ARBA00023136"/>
    </source>
</evidence>
<sequence>MTELDPSGMSHTSAATSPLRAFLRTEAASAAVLVAAIAIALIWANLSGSGYESFWTTELPIRIGPLSANLDLRTWVNSGLMTLFFLVVGLEARREFDLGELRERRRLVLPLAAGLAGMVIPVLIYLAFNHSGDGLHGWGAAMSTDTALALGVLAVAGKQVPDRIRTFLLTVFVVDDVVALVVIAVAYTSHVHVVGLLVAIAAYGGLLATRRVPYRQRRVLFTALAVVLWCALLASGIDPVVTGLAVGLATSAYLPRRDALEQATTLVRLFREQPTPELVREATTGLTGTLSANARLQHTYHSATSYVIVPLFALANAGISLRPSLLSDALTAPVAVGLFVAFVVGKPIAVAGTSWALMKTTHGSVRPSVGWAGVVGSGLIAGVPFTVSLLIADLALTGTALEEAKIGVLAAAVAASVITLVFYRLMAGHTRALLGTGHQLVDLARPVDASRDHVRGPADAVVTVVEYGDFECPWTQMAAPTARELIATNSYIRYVWRHLPLHDVHPHAQLAAEAAESAGRQGKFWPMHDLLLANQENLELEHILKYAAELQLDLKRFRIDLTSHDFATRIAQDIDSADRSGVAGTPTFFINSHRHDGPQDLGSLTEAIRQSLATAT</sequence>
<dbReference type="GO" id="GO:0015385">
    <property type="term" value="F:sodium:proton antiporter activity"/>
    <property type="evidence" value="ECO:0007669"/>
    <property type="project" value="TreeGrafter"/>
</dbReference>
<comment type="catalytic activity">
    <reaction evidence="12">
        <text>Na(+)(in) + 2 H(+)(out) = Na(+)(out) + 2 H(+)(in)</text>
        <dbReference type="Rhea" id="RHEA:29251"/>
        <dbReference type="ChEBI" id="CHEBI:15378"/>
        <dbReference type="ChEBI" id="CHEBI:29101"/>
    </reaction>
</comment>
<dbReference type="Proteomes" id="UP000292027">
    <property type="component" value="Unassembled WGS sequence"/>
</dbReference>
<comment type="similarity">
    <text evidence="2">In the N-terminal section; belongs to the NhaA Na(+)/H(+) (TC 2.A.33) antiporter family.</text>
</comment>
<evidence type="ECO:0000256" key="8">
    <source>
        <dbReference type="ARBA" id="ARBA00023053"/>
    </source>
</evidence>
<proteinExistence type="inferred from homology"/>
<dbReference type="RefSeq" id="WP_130442972.1">
    <property type="nucleotide sequence ID" value="NZ_SHKR01000011.1"/>
</dbReference>
<evidence type="ECO:0000256" key="12">
    <source>
        <dbReference type="HAMAP-Rule" id="MF_01844"/>
    </source>
</evidence>
<dbReference type="InterPro" id="IPR004670">
    <property type="entry name" value="NhaA"/>
</dbReference>
<feature type="transmembrane region" description="Helical" evidence="12">
    <location>
        <begin position="107"/>
        <end position="128"/>
    </location>
</feature>
<evidence type="ECO:0000256" key="1">
    <source>
        <dbReference type="ARBA" id="ARBA00004429"/>
    </source>
</evidence>
<feature type="transmembrane region" description="Helical" evidence="12">
    <location>
        <begin position="75"/>
        <end position="92"/>
    </location>
</feature>
<accession>A0A4Q7XB04</accession>
<dbReference type="Gene3D" id="1.20.1530.10">
    <property type="entry name" value="Na+/H+ antiporter like domain"/>
    <property type="match status" value="1"/>
</dbReference>
<dbReference type="EMBL" id="SHKR01000011">
    <property type="protein sequence ID" value="RZU20387.1"/>
    <property type="molecule type" value="Genomic_DNA"/>
</dbReference>
<protein>
    <recommendedName>
        <fullName evidence="12">Na(+)/H(+) antiporter NhaA</fullName>
    </recommendedName>
    <alternativeName>
        <fullName evidence="12">Sodium/proton antiporter NhaA</fullName>
    </alternativeName>
</protein>
<feature type="transmembrane region" description="Helical" evidence="12">
    <location>
        <begin position="134"/>
        <end position="155"/>
    </location>
</feature>
<evidence type="ECO:0000256" key="11">
    <source>
        <dbReference type="ARBA" id="ARBA00023201"/>
    </source>
</evidence>
<dbReference type="InterPro" id="IPR036249">
    <property type="entry name" value="Thioredoxin-like_sf"/>
</dbReference>
<keyword evidence="7 12" id="KW-1133">Transmembrane helix</keyword>
<dbReference type="InterPro" id="IPR012336">
    <property type="entry name" value="Thioredoxin-like_fold"/>
</dbReference>
<feature type="transmembrane region" description="Helical" evidence="12">
    <location>
        <begin position="369"/>
        <end position="392"/>
    </location>
</feature>
<keyword evidence="4 12" id="KW-0050">Antiport</keyword>
<keyword evidence="11 12" id="KW-0739">Sodium transport</keyword>
<keyword evidence="6 12" id="KW-0812">Transmembrane</keyword>
<evidence type="ECO:0000256" key="9">
    <source>
        <dbReference type="ARBA" id="ARBA00023065"/>
    </source>
</evidence>
<evidence type="ECO:0000313" key="15">
    <source>
        <dbReference type="Proteomes" id="UP000292027"/>
    </source>
</evidence>
<dbReference type="OrthoDB" id="117402at2"/>
<dbReference type="PROSITE" id="PS51352">
    <property type="entry name" value="THIOREDOXIN_2"/>
    <property type="match status" value="1"/>
</dbReference>
<evidence type="ECO:0000256" key="3">
    <source>
        <dbReference type="ARBA" id="ARBA00022448"/>
    </source>
</evidence>
<dbReference type="SUPFAM" id="SSF52833">
    <property type="entry name" value="Thioredoxin-like"/>
    <property type="match status" value="1"/>
</dbReference>
<dbReference type="Pfam" id="PF13462">
    <property type="entry name" value="Thioredoxin_4"/>
    <property type="match status" value="1"/>
</dbReference>
<evidence type="ECO:0000256" key="7">
    <source>
        <dbReference type="ARBA" id="ARBA00022989"/>
    </source>
</evidence>
<gene>
    <name evidence="12" type="primary">nhaA</name>
    <name evidence="14" type="ORF">EV645_2619</name>
</gene>
<keyword evidence="15" id="KW-1185">Reference proteome</keyword>
<evidence type="ECO:0000256" key="6">
    <source>
        <dbReference type="ARBA" id="ARBA00022692"/>
    </source>
</evidence>
<keyword evidence="9 12" id="KW-0406">Ion transport</keyword>
<dbReference type="PANTHER" id="PTHR30341:SF0">
    <property type="entry name" value="NA(+)_H(+) ANTIPORTER NHAA"/>
    <property type="match status" value="1"/>
</dbReference>
<dbReference type="InterPro" id="IPR023171">
    <property type="entry name" value="Na/H_antiporter_dom_sf"/>
</dbReference>
<comment type="similarity">
    <text evidence="12">Belongs to the NhaA Na(+)/H(+) (TC 2.A.33) antiporter family.</text>
</comment>
<dbReference type="InterPro" id="IPR013766">
    <property type="entry name" value="Thioredoxin_domain"/>
</dbReference>
<evidence type="ECO:0000313" key="14">
    <source>
        <dbReference type="EMBL" id="RZU20387.1"/>
    </source>
</evidence>